<feature type="transmembrane region" description="Helical" evidence="1">
    <location>
        <begin position="162"/>
        <end position="182"/>
    </location>
</feature>
<feature type="transmembrane region" description="Helical" evidence="1">
    <location>
        <begin position="12"/>
        <end position="36"/>
    </location>
</feature>
<dbReference type="EMBL" id="MSFI01000021">
    <property type="protein sequence ID" value="OMP66305.1"/>
    <property type="molecule type" value="Genomic_DNA"/>
</dbReference>
<dbReference type="Pfam" id="PF16481">
    <property type="entry name" value="DUF5058"/>
    <property type="match status" value="1"/>
</dbReference>
<keyword evidence="3" id="KW-1185">Reference proteome</keyword>
<protein>
    <submittedName>
        <fullName evidence="2">DUF5058 domain-containing protein</fullName>
    </submittedName>
</protein>
<sequence length="238" mass="25063">MEKAMQVATSFPVWVFAIIVIGIVVFQAIIFIKLAVKTSQSVGMTRTEVKSALKVGAINAIGPAMGSMIIAISLITFLAEPITLMRSGVIGSSAIESAAASLAAGAYGTELGASDFNEQAFTTVVWTLCLGGLGWLLVIVFFTKSFGKAQNKVAMKSGRGKVNLMAVISSAAMIGVFANLASGEVMKGFTNSIVVITSAISMYIILFIANKRNLTWVKEWSLGLSILAALSVGYMMTL</sequence>
<evidence type="ECO:0000313" key="2">
    <source>
        <dbReference type="EMBL" id="OMP66305.1"/>
    </source>
</evidence>
<dbReference type="OrthoDB" id="86868at2"/>
<organism evidence="2 3">
    <name type="scientific">Domibacillus epiphyticus</name>
    <dbReference type="NCBI Taxonomy" id="1714355"/>
    <lineage>
        <taxon>Bacteria</taxon>
        <taxon>Bacillati</taxon>
        <taxon>Bacillota</taxon>
        <taxon>Bacilli</taxon>
        <taxon>Bacillales</taxon>
        <taxon>Bacillaceae</taxon>
        <taxon>Domibacillus</taxon>
    </lineage>
</organism>
<keyword evidence="1" id="KW-0812">Transmembrane</keyword>
<dbReference type="STRING" id="1714355.BTO28_12615"/>
<dbReference type="InterPro" id="IPR032479">
    <property type="entry name" value="DUF5058"/>
</dbReference>
<reference evidence="2 3" key="1">
    <citation type="submission" date="2016-12" db="EMBL/GenBank/DDBJ databases">
        <title>Domibacillus sp. SAB 38T whole genome sequencing.</title>
        <authorList>
            <person name="Verma A."/>
            <person name="Ojha A.K."/>
            <person name="Krishnamurthi S."/>
        </authorList>
    </citation>
    <scope>NUCLEOTIDE SEQUENCE [LARGE SCALE GENOMIC DNA]</scope>
    <source>
        <strain evidence="2 3">SAB 38</strain>
    </source>
</reference>
<feature type="transmembrane region" description="Helical" evidence="1">
    <location>
        <begin position="57"/>
        <end position="79"/>
    </location>
</feature>
<accession>A0A1V2A5L7</accession>
<dbReference type="AlphaFoldDB" id="A0A1V2A5L7"/>
<proteinExistence type="predicted"/>
<evidence type="ECO:0000256" key="1">
    <source>
        <dbReference type="SAM" id="Phobius"/>
    </source>
</evidence>
<gene>
    <name evidence="2" type="ORF">BTO28_12615</name>
</gene>
<evidence type="ECO:0000313" key="3">
    <source>
        <dbReference type="Proteomes" id="UP000188613"/>
    </source>
</evidence>
<feature type="transmembrane region" description="Helical" evidence="1">
    <location>
        <begin position="188"/>
        <end position="208"/>
    </location>
</feature>
<name>A0A1V2A5L7_9BACI</name>
<keyword evidence="1" id="KW-0472">Membrane</keyword>
<dbReference type="RefSeq" id="WP_076766814.1">
    <property type="nucleotide sequence ID" value="NZ_MSFI01000021.1"/>
</dbReference>
<feature type="transmembrane region" description="Helical" evidence="1">
    <location>
        <begin position="220"/>
        <end position="237"/>
    </location>
</feature>
<comment type="caution">
    <text evidence="2">The sequence shown here is derived from an EMBL/GenBank/DDBJ whole genome shotgun (WGS) entry which is preliminary data.</text>
</comment>
<feature type="transmembrane region" description="Helical" evidence="1">
    <location>
        <begin position="120"/>
        <end position="142"/>
    </location>
</feature>
<keyword evidence="1" id="KW-1133">Transmembrane helix</keyword>
<dbReference type="Proteomes" id="UP000188613">
    <property type="component" value="Unassembled WGS sequence"/>
</dbReference>